<dbReference type="InParanoid" id="A0A165J967"/>
<sequence length="515" mass="57440">MSFNRGNMQLVPVSASAAGLGKRNSRSESPSAQANNQPKKKKTSNSQKKPSKAHGPGAEYRIPREKVTDEFRATKKAFELHINVLWGRFDMASIPPRPSAEILARFEKRFKSNDQVYAVLSGTPRIEKTAMARVRRLREQAATSHSLITKNIARIEDHPLEMAFSACARYDLEEFNPDLFQTAYSIYNTAHRNIAVYTFKQALITQAYKFLGADKKYAYDTAALVDVFDNLVFKHVKGLADKDTRVPGSVVQGQTMDSVYKRRSETAEARAEWLIANGYPQRVADLMGEPACASDDEAAVIDGQTVYFVKTKPERSRRMTAFCRFIDKTRNKEAALRRRGTRNARVRILPEDQIAPEESTLRKLPEHVPLDWFDVNAFNKMPASLRIEYKDSLIALPPDDYIVYTNPPHPWKFMTDDEFMRTYGNIIKSSYLLPTKEEEINMGASSDQARADFLAGFTAAEASGSGSSGAGPSGSASSSRRAAGRSGNSRAKGKGKGRAAMDVDEADDEEDDMEL</sequence>
<accession>A0A165J967</accession>
<reference evidence="2 3" key="1">
    <citation type="journal article" date="2016" name="Mol. Biol. Evol.">
        <title>Comparative Genomics of Early-Diverging Mushroom-Forming Fungi Provides Insights into the Origins of Lignocellulose Decay Capabilities.</title>
        <authorList>
            <person name="Nagy L.G."/>
            <person name="Riley R."/>
            <person name="Tritt A."/>
            <person name="Adam C."/>
            <person name="Daum C."/>
            <person name="Floudas D."/>
            <person name="Sun H."/>
            <person name="Yadav J.S."/>
            <person name="Pangilinan J."/>
            <person name="Larsson K.H."/>
            <person name="Matsuura K."/>
            <person name="Barry K."/>
            <person name="Labutti K."/>
            <person name="Kuo R."/>
            <person name="Ohm R.A."/>
            <person name="Bhattacharya S.S."/>
            <person name="Shirouzu T."/>
            <person name="Yoshinaga Y."/>
            <person name="Martin F.M."/>
            <person name="Grigoriev I.V."/>
            <person name="Hibbett D.S."/>
        </authorList>
    </citation>
    <scope>NUCLEOTIDE SEQUENCE [LARGE SCALE GENOMIC DNA]</scope>
    <source>
        <strain evidence="2 3">HHB12029</strain>
    </source>
</reference>
<dbReference type="AlphaFoldDB" id="A0A165J967"/>
<evidence type="ECO:0000313" key="3">
    <source>
        <dbReference type="Proteomes" id="UP000077266"/>
    </source>
</evidence>
<protein>
    <submittedName>
        <fullName evidence="2">Uncharacterized protein</fullName>
    </submittedName>
</protein>
<dbReference type="EMBL" id="KV425971">
    <property type="protein sequence ID" value="KZV94513.1"/>
    <property type="molecule type" value="Genomic_DNA"/>
</dbReference>
<dbReference type="Proteomes" id="UP000077266">
    <property type="component" value="Unassembled WGS sequence"/>
</dbReference>
<feature type="compositionally biased region" description="Acidic residues" evidence="1">
    <location>
        <begin position="502"/>
        <end position="515"/>
    </location>
</feature>
<keyword evidence="3" id="KW-1185">Reference proteome</keyword>
<dbReference type="STRING" id="1314781.A0A165J967"/>
<gene>
    <name evidence="2" type="ORF">EXIGLDRAFT_767044</name>
</gene>
<organism evidence="2 3">
    <name type="scientific">Exidia glandulosa HHB12029</name>
    <dbReference type="NCBI Taxonomy" id="1314781"/>
    <lineage>
        <taxon>Eukaryota</taxon>
        <taxon>Fungi</taxon>
        <taxon>Dikarya</taxon>
        <taxon>Basidiomycota</taxon>
        <taxon>Agaricomycotina</taxon>
        <taxon>Agaricomycetes</taxon>
        <taxon>Auriculariales</taxon>
        <taxon>Exidiaceae</taxon>
        <taxon>Exidia</taxon>
    </lineage>
</organism>
<dbReference type="OrthoDB" id="3045408at2759"/>
<proteinExistence type="predicted"/>
<name>A0A165J967_EXIGL</name>
<feature type="region of interest" description="Disordered" evidence="1">
    <location>
        <begin position="461"/>
        <end position="515"/>
    </location>
</feature>
<feature type="compositionally biased region" description="Low complexity" evidence="1">
    <location>
        <begin position="473"/>
        <end position="490"/>
    </location>
</feature>
<evidence type="ECO:0000256" key="1">
    <source>
        <dbReference type="SAM" id="MobiDB-lite"/>
    </source>
</evidence>
<feature type="region of interest" description="Disordered" evidence="1">
    <location>
        <begin position="1"/>
        <end position="63"/>
    </location>
</feature>
<evidence type="ECO:0000313" key="2">
    <source>
        <dbReference type="EMBL" id="KZV94513.1"/>
    </source>
</evidence>